<dbReference type="Gene3D" id="3.40.50.1820">
    <property type="entry name" value="alpha/beta hydrolase"/>
    <property type="match status" value="1"/>
</dbReference>
<sequence>MRPRRLMSTATTPFAWKDVYYTAQQHPKQTLNLAIPTMQFARRRLPTCVFVHGGSWQRGDKAGLFNDGIEQAFVRAGCIGVSLNYRLSPEVKHPEHTRDVAMAMKWLMENIEKYGGDPSGFVLIGHSAGAHLVMQLLANPDYLRECGVDEPVSRVVRGAVGISGVYNVVRIANASFYGPLVVGALRSHVTNSSQKTNDVGPRNAVE</sequence>
<organism evidence="3 4">
    <name type="scientific">Pythium oligandrum</name>
    <name type="common">Mycoparasitic fungus</name>
    <dbReference type="NCBI Taxonomy" id="41045"/>
    <lineage>
        <taxon>Eukaryota</taxon>
        <taxon>Sar</taxon>
        <taxon>Stramenopiles</taxon>
        <taxon>Oomycota</taxon>
        <taxon>Peronosporomycetes</taxon>
        <taxon>Pythiales</taxon>
        <taxon>Pythiaceae</taxon>
        <taxon>Pythium</taxon>
    </lineage>
</organism>
<proteinExistence type="predicted"/>
<dbReference type="SUPFAM" id="SSF53474">
    <property type="entry name" value="alpha/beta-Hydrolases"/>
    <property type="match status" value="1"/>
</dbReference>
<dbReference type="PANTHER" id="PTHR48081">
    <property type="entry name" value="AB HYDROLASE SUPERFAMILY PROTEIN C4A8.06C"/>
    <property type="match status" value="1"/>
</dbReference>
<evidence type="ECO:0000256" key="1">
    <source>
        <dbReference type="ARBA" id="ARBA00022801"/>
    </source>
</evidence>
<evidence type="ECO:0000259" key="2">
    <source>
        <dbReference type="Pfam" id="PF20434"/>
    </source>
</evidence>
<dbReference type="InterPro" id="IPR049492">
    <property type="entry name" value="BD-FAE-like_dom"/>
</dbReference>
<dbReference type="GO" id="GO:0016787">
    <property type="term" value="F:hydrolase activity"/>
    <property type="evidence" value="ECO:0007669"/>
    <property type="project" value="UniProtKB-KW"/>
</dbReference>
<comment type="caution">
    <text evidence="3">The sequence shown here is derived from an EMBL/GenBank/DDBJ whole genome shotgun (WGS) entry which is preliminary data.</text>
</comment>
<name>A0A8K1C4T1_PYTOL</name>
<evidence type="ECO:0000313" key="4">
    <source>
        <dbReference type="Proteomes" id="UP000794436"/>
    </source>
</evidence>
<dbReference type="Pfam" id="PF20434">
    <property type="entry name" value="BD-FAE"/>
    <property type="match status" value="1"/>
</dbReference>
<keyword evidence="1" id="KW-0378">Hydrolase</keyword>
<protein>
    <recommendedName>
        <fullName evidence="2">BD-FAE-like domain-containing protein</fullName>
    </recommendedName>
</protein>
<keyword evidence="4" id="KW-1185">Reference proteome</keyword>
<dbReference type="AlphaFoldDB" id="A0A8K1C4T1"/>
<evidence type="ECO:0000313" key="3">
    <source>
        <dbReference type="EMBL" id="TMW56418.1"/>
    </source>
</evidence>
<dbReference type="InterPro" id="IPR050300">
    <property type="entry name" value="GDXG_lipolytic_enzyme"/>
</dbReference>
<dbReference type="OrthoDB" id="6495301at2759"/>
<dbReference type="EMBL" id="SPLM01000145">
    <property type="protein sequence ID" value="TMW56418.1"/>
    <property type="molecule type" value="Genomic_DNA"/>
</dbReference>
<accession>A0A8K1C4T1</accession>
<dbReference type="Proteomes" id="UP000794436">
    <property type="component" value="Unassembled WGS sequence"/>
</dbReference>
<feature type="domain" description="BD-FAE-like" evidence="2">
    <location>
        <begin position="41"/>
        <end position="134"/>
    </location>
</feature>
<dbReference type="PANTHER" id="PTHR48081:SF33">
    <property type="entry name" value="KYNURENINE FORMAMIDASE"/>
    <property type="match status" value="1"/>
</dbReference>
<dbReference type="InterPro" id="IPR029058">
    <property type="entry name" value="AB_hydrolase_fold"/>
</dbReference>
<gene>
    <name evidence="3" type="ORF">Poli38472_006428</name>
</gene>
<reference evidence="3" key="1">
    <citation type="submission" date="2019-03" db="EMBL/GenBank/DDBJ databases">
        <title>Long read genome sequence of the mycoparasitic Pythium oligandrum ATCC 38472 isolated from sugarbeet rhizosphere.</title>
        <authorList>
            <person name="Gaulin E."/>
        </authorList>
    </citation>
    <scope>NUCLEOTIDE SEQUENCE</scope>
    <source>
        <strain evidence="3">ATCC 38472_TT</strain>
    </source>
</reference>